<sequence>MTSTRRTFLKTGAALAAATHALPLFAAAPGAPAVMPIGEWRDGRHRMPAFRYRGALPFRALDREGLDAQQPDDPMFILGNYRLTVFAHASGVLEILTGERAWARANASGERLNYGEHAASLAIDGAPRVDLVGLRSLAADPARCDRLFGVGFARHDYQVDGNVACTRMVSVRPSPAIHRGNPTLVITVTLTNHGTAPVGLDYREQVGNSYVTADTQRTAPAARRARYEASVSVDADRGLALSTNRFRPLRLRVPEPDGAASIDDTAPSHLFLATRAGTGGRIDAGGADATGLHAHAWATLAPGASVTFDIAIGLTSAGMAEARSQADELFAAARRDTPGEGLFLAEWVRRLPDLSAERNTLLRREALWNAYCLEAMATWSSYFGETFIPQGQVYSYQDGENISNRDHAQAVLPLVYTNPALAKSSLRYMLKHTTPAGEIRRGNSGVGYSAPGIYKESDEQLYAFMAVGEYLRVTGDHAMLDEPVAYYPIEAGREETVLTMLKRHFTYLRDEIGLGEHGLVKMLNSDWSDSFFHTVPVNTVFHSAESHMNSAMALAVIPPLIEALEAARKPAARELVSALHDYVAALRKAFFADLGNRDFAARAYLGEGKGCFGEDIVCIEAQGFLLQLPDLPAARKARMYARIKPALLEPTGFRVHEKPIFGGKGEGEDGAVWAALEHQLLKGVLSFDKAEAERLLERMSFATRARVYPRYWMGQWTRFDGMQSTLSPREGLFNYWFPELFKVAFVGFCSHAHAWPLYNYMLLRRG</sequence>
<dbReference type="Pfam" id="PF17167">
    <property type="entry name" value="Glyco_hydro_94"/>
    <property type="match status" value="1"/>
</dbReference>
<accession>A0A4P6KSR3</accession>
<dbReference type="InterPro" id="IPR006311">
    <property type="entry name" value="TAT_signal"/>
</dbReference>
<organism evidence="5 6">
    <name type="scientific">Pseudoduganella lutea</name>
    <dbReference type="NCBI Taxonomy" id="321985"/>
    <lineage>
        <taxon>Bacteria</taxon>
        <taxon>Pseudomonadati</taxon>
        <taxon>Pseudomonadota</taxon>
        <taxon>Betaproteobacteria</taxon>
        <taxon>Burkholderiales</taxon>
        <taxon>Oxalobacteraceae</taxon>
        <taxon>Telluria group</taxon>
        <taxon>Pseudoduganella</taxon>
    </lineage>
</organism>
<evidence type="ECO:0000313" key="6">
    <source>
        <dbReference type="Proteomes" id="UP000290637"/>
    </source>
</evidence>
<keyword evidence="1" id="KW-0328">Glycosyltransferase</keyword>
<dbReference type="AlphaFoldDB" id="A0A4P6KSR3"/>
<dbReference type="EMBL" id="CP035913">
    <property type="protein sequence ID" value="QBE61920.1"/>
    <property type="molecule type" value="Genomic_DNA"/>
</dbReference>
<dbReference type="InterPro" id="IPR012341">
    <property type="entry name" value="6hp_glycosidase-like_sf"/>
</dbReference>
<dbReference type="RefSeq" id="WP_130185057.1">
    <property type="nucleotide sequence ID" value="NZ_CP035913.1"/>
</dbReference>
<evidence type="ECO:0000313" key="5">
    <source>
        <dbReference type="EMBL" id="QBE61920.1"/>
    </source>
</evidence>
<dbReference type="PANTHER" id="PTHR37469">
    <property type="entry name" value="CELLOBIONIC ACID PHOSPHORYLASE-RELATED"/>
    <property type="match status" value="1"/>
</dbReference>
<keyword evidence="2" id="KW-0808">Transferase</keyword>
<feature type="chain" id="PRO_5020451275" description="Glycosyl hydrolase 94 catalytic domain-containing protein" evidence="3">
    <location>
        <begin position="27"/>
        <end position="766"/>
    </location>
</feature>
<dbReference type="InterPro" id="IPR052047">
    <property type="entry name" value="GH94_Enzymes"/>
</dbReference>
<dbReference type="Proteomes" id="UP000290637">
    <property type="component" value="Chromosome"/>
</dbReference>
<evidence type="ECO:0000256" key="1">
    <source>
        <dbReference type="ARBA" id="ARBA00022676"/>
    </source>
</evidence>
<name>A0A4P6KSR3_9BURK</name>
<dbReference type="GO" id="GO:0016757">
    <property type="term" value="F:glycosyltransferase activity"/>
    <property type="evidence" value="ECO:0007669"/>
    <property type="project" value="UniProtKB-KW"/>
</dbReference>
<dbReference type="PANTHER" id="PTHR37469:SF2">
    <property type="entry name" value="CELLOBIONIC ACID PHOSPHORYLASE"/>
    <property type="match status" value="1"/>
</dbReference>
<reference evidence="5 6" key="1">
    <citation type="submission" date="2019-02" db="EMBL/GenBank/DDBJ databases">
        <title>Draft Genome Sequences of Six Type Strains of the Genus Massilia.</title>
        <authorList>
            <person name="Miess H."/>
            <person name="Frediansyhah A."/>
            <person name="Gross H."/>
        </authorList>
    </citation>
    <scope>NUCLEOTIDE SEQUENCE [LARGE SCALE GENOMIC DNA]</scope>
    <source>
        <strain evidence="5 6">DSM 17473</strain>
    </source>
</reference>
<proteinExistence type="predicted"/>
<evidence type="ECO:0000259" key="4">
    <source>
        <dbReference type="Pfam" id="PF17167"/>
    </source>
</evidence>
<feature type="domain" description="Glycosyl hydrolase 94 catalytic" evidence="4">
    <location>
        <begin position="368"/>
        <end position="567"/>
    </location>
</feature>
<protein>
    <recommendedName>
        <fullName evidence="4">Glycosyl hydrolase 94 catalytic domain-containing protein</fullName>
    </recommendedName>
</protein>
<dbReference type="PROSITE" id="PS51318">
    <property type="entry name" value="TAT"/>
    <property type="match status" value="1"/>
</dbReference>
<dbReference type="Gene3D" id="1.50.10.10">
    <property type="match status" value="1"/>
</dbReference>
<keyword evidence="3" id="KW-0732">Signal</keyword>
<evidence type="ECO:0000256" key="3">
    <source>
        <dbReference type="SAM" id="SignalP"/>
    </source>
</evidence>
<dbReference type="InterPro" id="IPR008928">
    <property type="entry name" value="6-hairpin_glycosidase_sf"/>
</dbReference>
<keyword evidence="6" id="KW-1185">Reference proteome</keyword>
<dbReference type="KEGG" id="plue:EWM63_02035"/>
<dbReference type="InterPro" id="IPR033432">
    <property type="entry name" value="GH94_catalytic"/>
</dbReference>
<dbReference type="GO" id="GO:0005975">
    <property type="term" value="P:carbohydrate metabolic process"/>
    <property type="evidence" value="ECO:0007669"/>
    <property type="project" value="InterPro"/>
</dbReference>
<dbReference type="OrthoDB" id="9129493at2"/>
<evidence type="ECO:0000256" key="2">
    <source>
        <dbReference type="ARBA" id="ARBA00022679"/>
    </source>
</evidence>
<dbReference type="SUPFAM" id="SSF48208">
    <property type="entry name" value="Six-hairpin glycosidases"/>
    <property type="match status" value="1"/>
</dbReference>
<feature type="signal peptide" evidence="3">
    <location>
        <begin position="1"/>
        <end position="26"/>
    </location>
</feature>
<gene>
    <name evidence="5" type="ORF">EWM63_02035</name>
</gene>